<dbReference type="EC" id="2.1.1.-" evidence="4"/>
<keyword evidence="2 4" id="KW-0808">Transferase</keyword>
<evidence type="ECO:0000256" key="1">
    <source>
        <dbReference type="ARBA" id="ARBA00022603"/>
    </source>
</evidence>
<proteinExistence type="inferred from homology"/>
<evidence type="ECO:0000256" key="2">
    <source>
        <dbReference type="ARBA" id="ARBA00022679"/>
    </source>
</evidence>
<evidence type="ECO:0000256" key="5">
    <source>
        <dbReference type="SAM" id="MobiDB-lite"/>
    </source>
</evidence>
<keyword evidence="3 4" id="KW-0949">S-adenosyl-L-methionine</keyword>
<dbReference type="PROSITE" id="PS50280">
    <property type="entry name" value="SET"/>
    <property type="match status" value="1"/>
</dbReference>
<dbReference type="PANTHER" id="PTHR13271">
    <property type="entry name" value="UNCHARACTERIZED PUTATIVE METHYLTRANSFERASE"/>
    <property type="match status" value="1"/>
</dbReference>
<sequence length="461" mass="52260">MERMDTSDDDDFRAKSDAFVNWLQHRGATISNKIQLADLRAQNAGRGVVATEDLAEDEELFSIPRSSILTLETTTIPENIRKEILKGNDDPWLSLIVGMVLEYLKGSDSPWKPYFDILPENFDTLMFWNDTELEYLEGSTVVNKIGKDGADSTFEEQLIPTIAQIAASLQLSNARSTPELMALCHRMGSTIMAYAFDLEKPSDQTKNEEDGWEEDEEEQEILPKGMVPMADMLNADADRNNAKLFYEDDKVVMKVIKPVKSGEELFNDFGNLPRADLLRRYGYVTDKYAKYDVVEIPSDMIKEQAQNQLKLPTKELNERWKYLDQQGVIDDGYDVSRAGSEEGQFSDELCVLLNALAAPKADFEKLMKKDKLPNTDLAAEAKAFLRSVLVHRYAMYRTPTEPAPSVENKLHFDMAVQVIEGEKQVLREAIERLTPASKHLKKRAADTLEDEAADIRKPTKK</sequence>
<dbReference type="InterPro" id="IPR011383">
    <property type="entry name" value="N-lys_methylase_SETD6"/>
</dbReference>
<keyword evidence="4" id="KW-0539">Nucleus</keyword>
<feature type="domain" description="SET" evidence="6">
    <location>
        <begin position="32"/>
        <end position="270"/>
    </location>
</feature>
<dbReference type="FunFam" id="3.90.1410.10:FF:000007">
    <property type="entry name" value="Ribosomal lysine N-methyltransferase 4"/>
    <property type="match status" value="1"/>
</dbReference>
<accession>A0AAI8Z1W9</accession>
<dbReference type="Pfam" id="PF00856">
    <property type="entry name" value="SET"/>
    <property type="match status" value="1"/>
</dbReference>
<dbReference type="PANTHER" id="PTHR13271:SF34">
    <property type="entry name" value="N-LYSINE METHYLTRANSFERASE SETD6"/>
    <property type="match status" value="1"/>
</dbReference>
<dbReference type="EMBL" id="CAVMBE010000042">
    <property type="protein sequence ID" value="CAK4030974.1"/>
    <property type="molecule type" value="Genomic_DNA"/>
</dbReference>
<comment type="caution">
    <text evidence="7">The sequence shown here is derived from an EMBL/GenBank/DDBJ whole genome shotgun (WGS) entry which is preliminary data.</text>
</comment>
<dbReference type="InterPro" id="IPR046341">
    <property type="entry name" value="SET_dom_sf"/>
</dbReference>
<keyword evidence="1 4" id="KW-0489">Methyltransferase</keyword>
<dbReference type="Gene3D" id="3.90.1410.10">
    <property type="entry name" value="set domain protein methyltransferase, domain 1"/>
    <property type="match status" value="1"/>
</dbReference>
<feature type="region of interest" description="Disordered" evidence="5">
    <location>
        <begin position="440"/>
        <end position="461"/>
    </location>
</feature>
<name>A0AAI8Z1W9_9PEZI</name>
<comment type="subcellular location">
    <subcellularLocation>
        <location evidence="4">Nucleus</location>
    </subcellularLocation>
</comment>
<dbReference type="PIRSF" id="PIRSF011771">
    <property type="entry name" value="RMS1_SET"/>
    <property type="match status" value="1"/>
</dbReference>
<protein>
    <recommendedName>
        <fullName evidence="4">Ribosomal lysine N-methyltransferase 4</fullName>
        <ecNumber evidence="4">2.1.1.-</ecNumber>
    </recommendedName>
</protein>
<evidence type="ECO:0000313" key="8">
    <source>
        <dbReference type="Proteomes" id="UP001296104"/>
    </source>
</evidence>
<dbReference type="SUPFAM" id="SSF82199">
    <property type="entry name" value="SET domain"/>
    <property type="match status" value="1"/>
</dbReference>
<evidence type="ECO:0000256" key="3">
    <source>
        <dbReference type="ARBA" id="ARBA00022691"/>
    </source>
</evidence>
<dbReference type="Gene3D" id="3.90.1420.10">
    <property type="entry name" value="Rubisco LSMT, substrate-binding domain"/>
    <property type="match status" value="1"/>
</dbReference>
<comment type="similarity">
    <text evidence="4">Belongs to the class V-like SAM-binding methyltransferase superfamily. Histone-lysine methyltransferase family. SETD6 subfamily.</text>
</comment>
<evidence type="ECO:0000259" key="6">
    <source>
        <dbReference type="PROSITE" id="PS50280"/>
    </source>
</evidence>
<dbReference type="InterPro" id="IPR001214">
    <property type="entry name" value="SET_dom"/>
</dbReference>
<dbReference type="GO" id="GO:0032259">
    <property type="term" value="P:methylation"/>
    <property type="evidence" value="ECO:0007669"/>
    <property type="project" value="UniProtKB-KW"/>
</dbReference>
<dbReference type="SUPFAM" id="SSF81822">
    <property type="entry name" value="RuBisCo LSMT C-terminal, substrate-binding domain"/>
    <property type="match status" value="1"/>
</dbReference>
<dbReference type="InterPro" id="IPR050600">
    <property type="entry name" value="SETD3_SETD6_MTase"/>
</dbReference>
<keyword evidence="8" id="KW-1185">Reference proteome</keyword>
<evidence type="ECO:0000256" key="4">
    <source>
        <dbReference type="PIRNR" id="PIRNR011771"/>
    </source>
</evidence>
<evidence type="ECO:0000313" key="7">
    <source>
        <dbReference type="EMBL" id="CAK4030974.1"/>
    </source>
</evidence>
<dbReference type="InterPro" id="IPR036464">
    <property type="entry name" value="Rubisco_LSMT_subst-bd_sf"/>
</dbReference>
<gene>
    <name evidence="7" type="ORF">LECACI_7A006132</name>
</gene>
<organism evidence="7 8">
    <name type="scientific">Lecanosticta acicola</name>
    <dbReference type="NCBI Taxonomy" id="111012"/>
    <lineage>
        <taxon>Eukaryota</taxon>
        <taxon>Fungi</taxon>
        <taxon>Dikarya</taxon>
        <taxon>Ascomycota</taxon>
        <taxon>Pezizomycotina</taxon>
        <taxon>Dothideomycetes</taxon>
        <taxon>Dothideomycetidae</taxon>
        <taxon>Mycosphaerellales</taxon>
        <taxon>Mycosphaerellaceae</taxon>
        <taxon>Lecanosticta</taxon>
    </lineage>
</organism>
<dbReference type="AlphaFoldDB" id="A0AAI8Z1W9"/>
<dbReference type="GO" id="GO:0016279">
    <property type="term" value="F:protein-lysine N-methyltransferase activity"/>
    <property type="evidence" value="ECO:0007669"/>
    <property type="project" value="UniProtKB-UniRule"/>
</dbReference>
<reference evidence="7" key="1">
    <citation type="submission" date="2023-11" db="EMBL/GenBank/DDBJ databases">
        <authorList>
            <person name="Alioto T."/>
            <person name="Alioto T."/>
            <person name="Gomez Garrido J."/>
        </authorList>
    </citation>
    <scope>NUCLEOTIDE SEQUENCE</scope>
</reference>
<comment type="function">
    <text evidence="4">S-adenosyl-L-methionine-dependent protein-lysine N-methyltransferase that monomethylates 60S ribosomal protein L42.</text>
</comment>
<dbReference type="Proteomes" id="UP001296104">
    <property type="component" value="Unassembled WGS sequence"/>
</dbReference>
<dbReference type="GO" id="GO:0005634">
    <property type="term" value="C:nucleus"/>
    <property type="evidence" value="ECO:0007669"/>
    <property type="project" value="UniProtKB-SubCell"/>
</dbReference>